<organism evidence="1">
    <name type="scientific">viral metagenome</name>
    <dbReference type="NCBI Taxonomy" id="1070528"/>
    <lineage>
        <taxon>unclassified sequences</taxon>
        <taxon>metagenomes</taxon>
        <taxon>organismal metagenomes</taxon>
    </lineage>
</organism>
<protein>
    <submittedName>
        <fullName evidence="1">Uncharacterized protein</fullName>
    </submittedName>
</protein>
<proteinExistence type="predicted"/>
<sequence>MATAKPKIVIYFRRNGILENVEITWDSREEMTHISDIRKIVHRHPERFGIMGSNEIDNIILKDLKNHQKPLVDFEKIDRDLHLFLQVKSFPLNGNVFSKVNSFLVENDQFNTRLAQQRKIPELEKGINCIEFRDRVRKYLKTYKEIFRRMNGYYFIDDDYFDDLVERNEEAAENGEDIEIEDSDNVEVFMDNIKERFIDFGILIMEESTHNSRLEKENEFWEKLMIDVDSFRERFEL</sequence>
<name>A0A6C0KFC4_9ZZZZ</name>
<accession>A0A6C0KFC4</accession>
<dbReference type="AlphaFoldDB" id="A0A6C0KFC4"/>
<reference evidence="1" key="1">
    <citation type="journal article" date="2020" name="Nature">
        <title>Giant virus diversity and host interactions through global metagenomics.</title>
        <authorList>
            <person name="Schulz F."/>
            <person name="Roux S."/>
            <person name="Paez-Espino D."/>
            <person name="Jungbluth S."/>
            <person name="Walsh D.A."/>
            <person name="Denef V.J."/>
            <person name="McMahon K.D."/>
            <person name="Konstantinidis K.T."/>
            <person name="Eloe-Fadrosh E.A."/>
            <person name="Kyrpides N.C."/>
            <person name="Woyke T."/>
        </authorList>
    </citation>
    <scope>NUCLEOTIDE SEQUENCE</scope>
    <source>
        <strain evidence="1">GVMAG-S-3300010158-109</strain>
    </source>
</reference>
<evidence type="ECO:0000313" key="1">
    <source>
        <dbReference type="EMBL" id="QHU16043.1"/>
    </source>
</evidence>
<dbReference type="EMBL" id="MN740874">
    <property type="protein sequence ID" value="QHU16043.1"/>
    <property type="molecule type" value="Genomic_DNA"/>
</dbReference>